<dbReference type="InterPro" id="IPR000709">
    <property type="entry name" value="Leu_Ile_Val-bd"/>
</dbReference>
<keyword evidence="3 5" id="KW-0732">Signal</keyword>
<feature type="chain" id="PRO_5019001390" evidence="5">
    <location>
        <begin position="26"/>
        <end position="401"/>
    </location>
</feature>
<dbReference type="Proteomes" id="UP000267418">
    <property type="component" value="Unassembled WGS sequence"/>
</dbReference>
<keyword evidence="8" id="KW-1185">Reference proteome</keyword>
<dbReference type="InterPro" id="IPR028081">
    <property type="entry name" value="Leu-bd"/>
</dbReference>
<feature type="domain" description="Leucine-binding protein" evidence="6">
    <location>
        <begin position="39"/>
        <end position="371"/>
    </location>
</feature>
<evidence type="ECO:0000256" key="2">
    <source>
        <dbReference type="ARBA" id="ARBA00022448"/>
    </source>
</evidence>
<gene>
    <name evidence="7" type="ORF">EJP69_21995</name>
</gene>
<accession>A0A431TH52</accession>
<evidence type="ECO:0000313" key="7">
    <source>
        <dbReference type="EMBL" id="RTQ32609.1"/>
    </source>
</evidence>
<dbReference type="OrthoDB" id="9783240at2"/>
<evidence type="ECO:0000256" key="3">
    <source>
        <dbReference type="ARBA" id="ARBA00022729"/>
    </source>
</evidence>
<dbReference type="Pfam" id="PF13458">
    <property type="entry name" value="Peripla_BP_6"/>
    <property type="match status" value="1"/>
</dbReference>
<dbReference type="PANTHER" id="PTHR30483:SF37">
    <property type="entry name" value="ABC TRANSPORTER SUBSTRATE-BINDING PROTEIN"/>
    <property type="match status" value="1"/>
</dbReference>
<keyword evidence="4" id="KW-0029">Amino-acid transport</keyword>
<dbReference type="InterPro" id="IPR051010">
    <property type="entry name" value="BCAA_transport"/>
</dbReference>
<dbReference type="PRINTS" id="PR00337">
    <property type="entry name" value="LEUILEVALBP"/>
</dbReference>
<comment type="caution">
    <text evidence="7">The sequence shown here is derived from an EMBL/GenBank/DDBJ whole genome shotgun (WGS) entry which is preliminary data.</text>
</comment>
<dbReference type="RefSeq" id="WP_019658426.1">
    <property type="nucleotide sequence ID" value="NZ_RXOE01000006.1"/>
</dbReference>
<keyword evidence="2" id="KW-0813">Transport</keyword>
<protein>
    <submittedName>
        <fullName evidence="7">ABC transporter substrate-binding protein</fullName>
    </submittedName>
</protein>
<organism evidence="7 8">
    <name type="scientific">Variovorax gossypii</name>
    <dbReference type="NCBI Taxonomy" id="1679495"/>
    <lineage>
        <taxon>Bacteria</taxon>
        <taxon>Pseudomonadati</taxon>
        <taxon>Pseudomonadota</taxon>
        <taxon>Betaproteobacteria</taxon>
        <taxon>Burkholderiales</taxon>
        <taxon>Comamonadaceae</taxon>
        <taxon>Variovorax</taxon>
    </lineage>
</organism>
<dbReference type="AlphaFoldDB" id="A0A431TH52"/>
<evidence type="ECO:0000259" key="6">
    <source>
        <dbReference type="Pfam" id="PF13458"/>
    </source>
</evidence>
<feature type="signal peptide" evidence="5">
    <location>
        <begin position="1"/>
        <end position="25"/>
    </location>
</feature>
<evidence type="ECO:0000256" key="4">
    <source>
        <dbReference type="ARBA" id="ARBA00022970"/>
    </source>
</evidence>
<evidence type="ECO:0000256" key="1">
    <source>
        <dbReference type="ARBA" id="ARBA00010062"/>
    </source>
</evidence>
<name>A0A431TH52_9BURK</name>
<dbReference type="SUPFAM" id="SSF53822">
    <property type="entry name" value="Periplasmic binding protein-like I"/>
    <property type="match status" value="1"/>
</dbReference>
<dbReference type="CDD" id="cd06330">
    <property type="entry name" value="PBP1_As_SBP-like"/>
    <property type="match status" value="1"/>
</dbReference>
<comment type="similarity">
    <text evidence="1">Belongs to the leucine-binding protein family.</text>
</comment>
<evidence type="ECO:0000313" key="8">
    <source>
        <dbReference type="Proteomes" id="UP000267418"/>
    </source>
</evidence>
<dbReference type="EMBL" id="RXOE01000006">
    <property type="protein sequence ID" value="RTQ32609.1"/>
    <property type="molecule type" value="Genomic_DNA"/>
</dbReference>
<reference evidence="7 8" key="1">
    <citation type="submission" date="2018-12" db="EMBL/GenBank/DDBJ databases">
        <title>The genome of Variovorax gossypii DSM 100435.</title>
        <authorList>
            <person name="Gao J."/>
            <person name="Sun J."/>
        </authorList>
    </citation>
    <scope>NUCLEOTIDE SEQUENCE [LARGE SCALE GENOMIC DNA]</scope>
    <source>
        <strain evidence="7 8">DSM 100435</strain>
    </source>
</reference>
<dbReference type="GeneID" id="303199768"/>
<dbReference type="GO" id="GO:0006865">
    <property type="term" value="P:amino acid transport"/>
    <property type="evidence" value="ECO:0007669"/>
    <property type="project" value="UniProtKB-KW"/>
</dbReference>
<proteinExistence type="inferred from homology"/>
<dbReference type="InterPro" id="IPR028082">
    <property type="entry name" value="Peripla_BP_I"/>
</dbReference>
<sequence length="401" mass="43732">MNPLRHVFCAASVVTLATALVPAHAQGVIKIGEINSYKAQPAFLEPYKKGMELAVDEINAKGGINGKKIELISRDDNANPGDAVRVAEELISREKIDVLAGAFLSNTGLALTDFAKQKKFFYLAAEPLTDKIVWSNGNKYTYRLRPSTYMQVAMLVPEAAKLKKKRWALVYPNYEYGQSSVATFKTLLKAAQPDVEFVAEQAPPLGKVDSGSVVQALADAKPDAIFNVLFGADLSKFVREGNTRGLFKDREVVSVLTGEPEYLDPLKDEAPNGWIVTGYPWNGVKTPEHKAFLDAYQAKFKDYPRLGSVVGYSAIHSIAAGIKKAGGTDTEKLVAAFKGLQVDTPFGKISYRAQDNQSTMGAYVGKTKNDGGKGVMVDYVYLDGAKFQPSDDEVKKMRPAD</sequence>
<dbReference type="PANTHER" id="PTHR30483">
    <property type="entry name" value="LEUCINE-SPECIFIC-BINDING PROTEIN"/>
    <property type="match status" value="1"/>
</dbReference>
<evidence type="ECO:0000256" key="5">
    <source>
        <dbReference type="SAM" id="SignalP"/>
    </source>
</evidence>
<dbReference type="Gene3D" id="3.40.50.2300">
    <property type="match status" value="2"/>
</dbReference>